<dbReference type="EMBL" id="JBHRUG010000019">
    <property type="protein sequence ID" value="MFC3284030.1"/>
    <property type="molecule type" value="Genomic_DNA"/>
</dbReference>
<sequence length="85" mass="8486">MVMTRLVIHIDKLVLRGIDRSDAAAVSAGVQAELQRLLAEPGAASALIAGGDRYRLKAGPVPSAPAGGRALGQAIAGGIVGGTRS</sequence>
<reference evidence="2" key="1">
    <citation type="journal article" date="2019" name="Int. J. Syst. Evol. Microbiol.">
        <title>The Global Catalogue of Microorganisms (GCM) 10K type strain sequencing project: providing services to taxonomists for standard genome sequencing and annotation.</title>
        <authorList>
            <consortium name="The Broad Institute Genomics Platform"/>
            <consortium name="The Broad Institute Genome Sequencing Center for Infectious Disease"/>
            <person name="Wu L."/>
            <person name="Ma J."/>
        </authorList>
    </citation>
    <scope>NUCLEOTIDE SEQUENCE [LARGE SCALE GENOMIC DNA]</scope>
    <source>
        <strain evidence="2">CECT 7698</strain>
    </source>
</reference>
<accession>A0ABV7LP82</accession>
<protein>
    <submittedName>
        <fullName evidence="1">Uncharacterized protein</fullName>
    </submittedName>
</protein>
<keyword evidence="2" id="KW-1185">Reference proteome</keyword>
<dbReference type="Proteomes" id="UP001595579">
    <property type="component" value="Unassembled WGS sequence"/>
</dbReference>
<evidence type="ECO:0000313" key="1">
    <source>
        <dbReference type="EMBL" id="MFC3284030.1"/>
    </source>
</evidence>
<organism evidence="1 2">
    <name type="scientific">Litchfieldella rifensis</name>
    <dbReference type="NCBI Taxonomy" id="762643"/>
    <lineage>
        <taxon>Bacteria</taxon>
        <taxon>Pseudomonadati</taxon>
        <taxon>Pseudomonadota</taxon>
        <taxon>Gammaproteobacteria</taxon>
        <taxon>Oceanospirillales</taxon>
        <taxon>Halomonadaceae</taxon>
        <taxon>Litchfieldella</taxon>
    </lineage>
</organism>
<evidence type="ECO:0000313" key="2">
    <source>
        <dbReference type="Proteomes" id="UP001595579"/>
    </source>
</evidence>
<gene>
    <name evidence="1" type="ORF">ACFOEV_10470</name>
</gene>
<dbReference type="RefSeq" id="WP_386773595.1">
    <property type="nucleotide sequence ID" value="NZ_JBHRUG010000019.1"/>
</dbReference>
<comment type="caution">
    <text evidence="1">The sequence shown here is derived from an EMBL/GenBank/DDBJ whole genome shotgun (WGS) entry which is preliminary data.</text>
</comment>
<proteinExistence type="predicted"/>
<name>A0ABV7LP82_9GAMM</name>